<sequence length="423" mass="47728">MEQVQRNQVVIGFLALTILAISFVPQANSFWEEYFVSPIQSDACEVGDVDCDRTGAKYNIYNTLAYGFCFFIFFTIINELLDYWKIVIDDKFVFNSIPLLILGGVVRTLEDADAFEPPIQYIMISPLIYGTITGIALFFIALGVWLSKSEINSKTKAIGLTSFAIGSYGIWWYFAPGEWIHPSSWTLIVLSAVALIAEFLRSKPLRDPVMFFGIASTLLVILSYLNLSQNELVNPEMLWDTVIIASLLTGLIWVSSWFVSNHGIPNIMFLLLFILFSFNLYLVREVENNSTIIMFMSVGILISLTGSLTFSHSKWMPAAHMLNPLYLTLYFGHFVDGSATYLGIDRYGYVEKHVLPTWFIEEFGTAIVMLPLKFLVVTGVIIALENEEHKEDQKQMISLLILFLLALGLGPGTRDILRIVFGT</sequence>
<feature type="transmembrane region" description="Helical" evidence="1">
    <location>
        <begin position="209"/>
        <end position="225"/>
    </location>
</feature>
<accession>A0A1J5TKF2</accession>
<gene>
    <name evidence="2" type="ORF">BEU01_02605</name>
</gene>
<feature type="transmembrane region" description="Helical" evidence="1">
    <location>
        <begin position="266"/>
        <end position="284"/>
    </location>
</feature>
<name>A0A1J5TKF2_9ARCH</name>
<feature type="transmembrane region" description="Helical" evidence="1">
    <location>
        <begin position="60"/>
        <end position="80"/>
    </location>
</feature>
<proteinExistence type="predicted"/>
<keyword evidence="1" id="KW-0812">Transmembrane</keyword>
<evidence type="ECO:0000313" key="3">
    <source>
        <dbReference type="Proteomes" id="UP000183375"/>
    </source>
</evidence>
<dbReference type="InterPro" id="IPR002749">
    <property type="entry name" value="DUF63"/>
</dbReference>
<evidence type="ECO:0000256" key="1">
    <source>
        <dbReference type="SAM" id="Phobius"/>
    </source>
</evidence>
<evidence type="ECO:0000313" key="2">
    <source>
        <dbReference type="EMBL" id="OIR21441.1"/>
    </source>
</evidence>
<feature type="transmembrane region" description="Helical" evidence="1">
    <location>
        <begin position="322"/>
        <end position="344"/>
    </location>
</feature>
<keyword evidence="1" id="KW-1133">Transmembrane helix</keyword>
<keyword evidence="1" id="KW-0472">Membrane</keyword>
<dbReference type="PANTHER" id="PTHR40700">
    <property type="entry name" value="HYPOTHETICAL MEMBRANE PROTEIN, CONSERVED, DUF63 FAMILY"/>
    <property type="match status" value="1"/>
</dbReference>
<evidence type="ECO:0008006" key="4">
    <source>
        <dbReference type="Google" id="ProtNLM"/>
    </source>
</evidence>
<comment type="caution">
    <text evidence="2">The sequence shown here is derived from an EMBL/GenBank/DDBJ whole genome shotgun (WGS) entry which is preliminary data.</text>
</comment>
<feature type="transmembrane region" description="Helical" evidence="1">
    <location>
        <begin position="396"/>
        <end position="413"/>
    </location>
</feature>
<reference evidence="2 3" key="1">
    <citation type="submission" date="2016-08" db="EMBL/GenBank/DDBJ databases">
        <title>New Insights into Marine Group III Euryarchaeota, from dark to light.</title>
        <authorList>
            <person name="Haro-Moreno J.M."/>
            <person name="Rodriguez-Valera F."/>
            <person name="Lopez-Garcia P."/>
            <person name="Moreira D."/>
            <person name="Martin-Cuadrado A.B."/>
        </authorList>
    </citation>
    <scope>NUCLEOTIDE SEQUENCE [LARGE SCALE GENOMIC DNA]</scope>
    <source>
        <strain evidence="2">CG-Epi4</strain>
    </source>
</reference>
<feature type="transmembrane region" description="Helical" evidence="1">
    <location>
        <begin position="92"/>
        <end position="109"/>
    </location>
</feature>
<organism evidence="2 3">
    <name type="scientific">Marine Group III euryarchaeote CG-Epi4</name>
    <dbReference type="NCBI Taxonomy" id="1888998"/>
    <lineage>
        <taxon>Archaea</taxon>
        <taxon>Methanobacteriati</taxon>
        <taxon>Thermoplasmatota</taxon>
        <taxon>Thermoplasmata</taxon>
        <taxon>Candidatus Thermoprofundales</taxon>
    </lineage>
</organism>
<feature type="transmembrane region" description="Helical" evidence="1">
    <location>
        <begin position="290"/>
        <end position="310"/>
    </location>
</feature>
<protein>
    <recommendedName>
        <fullName evidence="4">DUF63 domain-containing protein</fullName>
    </recommendedName>
</protein>
<feature type="transmembrane region" description="Helical" evidence="1">
    <location>
        <begin position="121"/>
        <end position="145"/>
    </location>
</feature>
<dbReference type="Pfam" id="PF01889">
    <property type="entry name" value="DUF63"/>
    <property type="match status" value="2"/>
</dbReference>
<feature type="transmembrane region" description="Helical" evidence="1">
    <location>
        <begin position="157"/>
        <end position="174"/>
    </location>
</feature>
<feature type="transmembrane region" description="Helical" evidence="1">
    <location>
        <begin position="237"/>
        <end position="259"/>
    </location>
</feature>
<feature type="transmembrane region" description="Helical" evidence="1">
    <location>
        <begin position="180"/>
        <end position="197"/>
    </location>
</feature>
<dbReference type="AlphaFoldDB" id="A0A1J5TKF2"/>
<dbReference type="PANTHER" id="PTHR40700:SF1">
    <property type="entry name" value="DUF63 DOMAIN-CONTAINING PROTEIN"/>
    <property type="match status" value="1"/>
</dbReference>
<feature type="transmembrane region" description="Helical" evidence="1">
    <location>
        <begin position="364"/>
        <end position="384"/>
    </location>
</feature>
<dbReference type="Proteomes" id="UP000183375">
    <property type="component" value="Unassembled WGS sequence"/>
</dbReference>
<dbReference type="EMBL" id="MIYX01000006">
    <property type="protein sequence ID" value="OIR21441.1"/>
    <property type="molecule type" value="Genomic_DNA"/>
</dbReference>
<feature type="transmembrane region" description="Helical" evidence="1">
    <location>
        <begin position="9"/>
        <end position="27"/>
    </location>
</feature>